<keyword evidence="2" id="KW-1185">Reference proteome</keyword>
<dbReference type="Proteomes" id="UP000692954">
    <property type="component" value="Unassembled WGS sequence"/>
</dbReference>
<organism evidence="1 2">
    <name type="scientific">Paramecium sonneborni</name>
    <dbReference type="NCBI Taxonomy" id="65129"/>
    <lineage>
        <taxon>Eukaryota</taxon>
        <taxon>Sar</taxon>
        <taxon>Alveolata</taxon>
        <taxon>Ciliophora</taxon>
        <taxon>Intramacronucleata</taxon>
        <taxon>Oligohymenophorea</taxon>
        <taxon>Peniculida</taxon>
        <taxon>Parameciidae</taxon>
        <taxon>Paramecium</taxon>
    </lineage>
</organism>
<dbReference type="AlphaFoldDB" id="A0A8S1PER7"/>
<reference evidence="1" key="1">
    <citation type="submission" date="2021-01" db="EMBL/GenBank/DDBJ databases">
        <authorList>
            <consortium name="Genoscope - CEA"/>
            <person name="William W."/>
        </authorList>
    </citation>
    <scope>NUCLEOTIDE SEQUENCE</scope>
</reference>
<evidence type="ECO:0000313" key="2">
    <source>
        <dbReference type="Proteomes" id="UP000692954"/>
    </source>
</evidence>
<protein>
    <submittedName>
        <fullName evidence="1">Uncharacterized protein</fullName>
    </submittedName>
</protein>
<accession>A0A8S1PER7</accession>
<sequence>MIQYLTQYVFHLVYVLQTGKALKTETSKCKEENVQKILVFFLLMSANHLQEGCITKGIRSVNKSAERSFEKSFQLFSNSLENFFDQFR</sequence>
<proteinExistence type="predicted"/>
<gene>
    <name evidence="1" type="ORF">PSON_ATCC_30995.1.T0750282</name>
</gene>
<evidence type="ECO:0000313" key="1">
    <source>
        <dbReference type="EMBL" id="CAD8101454.1"/>
    </source>
</evidence>
<comment type="caution">
    <text evidence="1">The sequence shown here is derived from an EMBL/GenBank/DDBJ whole genome shotgun (WGS) entry which is preliminary data.</text>
</comment>
<name>A0A8S1PER7_9CILI</name>
<dbReference type="EMBL" id="CAJJDN010000075">
    <property type="protein sequence ID" value="CAD8101454.1"/>
    <property type="molecule type" value="Genomic_DNA"/>
</dbReference>